<evidence type="ECO:0000256" key="2">
    <source>
        <dbReference type="ARBA" id="ARBA00035108"/>
    </source>
</evidence>
<dbReference type="InterPro" id="IPR000638">
    <property type="entry name" value="Gas-vesicle_GvpA-like"/>
</dbReference>
<evidence type="ECO:0000313" key="5">
    <source>
        <dbReference type="Proteomes" id="UP001052655"/>
    </source>
</evidence>
<dbReference type="PANTHER" id="PTHR35344">
    <property type="entry name" value="GAS VESICLE STRUCTURAL PROTEIN 2-RELATED"/>
    <property type="match status" value="1"/>
</dbReference>
<gene>
    <name evidence="4" type="ORF">Sdagh_47830</name>
</gene>
<dbReference type="PANTHER" id="PTHR35344:SF4">
    <property type="entry name" value="GAS VESICLE PROTEIN A1"/>
    <property type="match status" value="1"/>
</dbReference>
<organism evidence="4 5">
    <name type="scientific">Streptomyces daghestanicus</name>
    <dbReference type="NCBI Taxonomy" id="66885"/>
    <lineage>
        <taxon>Bacteria</taxon>
        <taxon>Bacillati</taxon>
        <taxon>Actinomycetota</taxon>
        <taxon>Actinomycetes</taxon>
        <taxon>Kitasatosporales</taxon>
        <taxon>Streptomycetaceae</taxon>
        <taxon>Streptomyces</taxon>
    </lineage>
</organism>
<evidence type="ECO:0008006" key="6">
    <source>
        <dbReference type="Google" id="ProtNLM"/>
    </source>
</evidence>
<accession>A0ABQ3Q703</accession>
<comment type="caution">
    <text evidence="4">The sequence shown here is derived from an EMBL/GenBank/DDBJ whole genome shotgun (WGS) entry which is preliminary data.</text>
</comment>
<dbReference type="Proteomes" id="UP001052655">
    <property type="component" value="Unassembled WGS sequence"/>
</dbReference>
<evidence type="ECO:0000313" key="4">
    <source>
        <dbReference type="EMBL" id="GHI33053.1"/>
    </source>
</evidence>
<dbReference type="PROSITE" id="PS00669">
    <property type="entry name" value="GAS_VESICLE_A_2"/>
    <property type="match status" value="1"/>
</dbReference>
<comment type="similarity">
    <text evidence="3">Belongs to the gas vesicle GvpA family.</text>
</comment>
<sequence>MVSDRSPMRPTREPRVTLDDLVEVLLNKGAVLHLDLIVAVADIPLIGVSVRAAVAGMETMLEYGMMRHWDEATRAWAERSVARRALDLREGERVLSRMAGGHLLTGGVYHGWRPGTVYLTDQRLVVLRDEPREILWQAELDAVRQVRLKPERTVGGEERLRLEVALADGRRELLSAREPETLHDLLSRSGAGRLAPGAAAGEEPAVAEGHLWYEEPRRSGPLWRGGRARLTASRLTWKSPVDARPALVLPLTDLAEVGRAPGYGPAGEGSVLVLRTGAGDELRVAADDPARWVRWLESARPVAAAG</sequence>
<dbReference type="InterPro" id="IPR050530">
    <property type="entry name" value="GvpA"/>
</dbReference>
<reference evidence="4" key="1">
    <citation type="submission" date="2024-05" db="EMBL/GenBank/DDBJ databases">
        <title>Whole genome shotgun sequence of Streptomyces daghestanicus NBRC 12762.</title>
        <authorList>
            <person name="Komaki H."/>
            <person name="Tamura T."/>
        </authorList>
    </citation>
    <scope>NUCLEOTIDE SEQUENCE</scope>
    <source>
        <strain evidence="4">NBRC 12762</strain>
    </source>
</reference>
<dbReference type="EMBL" id="BNDX01000011">
    <property type="protein sequence ID" value="GHI33053.1"/>
    <property type="molecule type" value="Genomic_DNA"/>
</dbReference>
<keyword evidence="5" id="KW-1185">Reference proteome</keyword>
<protein>
    <recommendedName>
        <fullName evidence="6">Gas vesicle structural protein</fullName>
    </recommendedName>
</protein>
<keyword evidence="1" id="KW-0304">Gas vesicle</keyword>
<dbReference type="InterPro" id="IPR018493">
    <property type="entry name" value="GvpA-like_CS"/>
</dbReference>
<proteinExistence type="inferred from homology"/>
<dbReference type="Pfam" id="PF00741">
    <property type="entry name" value="Gas_vesicle"/>
    <property type="match status" value="1"/>
</dbReference>
<evidence type="ECO:0000256" key="1">
    <source>
        <dbReference type="ARBA" id="ARBA00022987"/>
    </source>
</evidence>
<evidence type="ECO:0000256" key="3">
    <source>
        <dbReference type="ARBA" id="ARBA00035646"/>
    </source>
</evidence>
<comment type="subcellular location">
    <subcellularLocation>
        <location evidence="2">Gas vesicle</location>
    </subcellularLocation>
</comment>
<name>A0ABQ3Q703_9ACTN</name>